<dbReference type="KEGG" id="egl:EGR_07408"/>
<dbReference type="OrthoDB" id="6253957at2759"/>
<keyword evidence="3" id="KW-1185">Reference proteome</keyword>
<dbReference type="RefSeq" id="XP_024348944.1">
    <property type="nucleotide sequence ID" value="XM_024496657.1"/>
</dbReference>
<evidence type="ECO:0000256" key="1">
    <source>
        <dbReference type="SAM" id="MobiDB-lite"/>
    </source>
</evidence>
<gene>
    <name evidence="2" type="ORF">EGR_07408</name>
</gene>
<evidence type="ECO:0000313" key="2">
    <source>
        <dbReference type="EMBL" id="EUB57748.1"/>
    </source>
</evidence>
<dbReference type="CTD" id="36343123"/>
<organism evidence="2 3">
    <name type="scientific">Echinococcus granulosus</name>
    <name type="common">Hydatid tapeworm</name>
    <dbReference type="NCBI Taxonomy" id="6210"/>
    <lineage>
        <taxon>Eukaryota</taxon>
        <taxon>Metazoa</taxon>
        <taxon>Spiralia</taxon>
        <taxon>Lophotrochozoa</taxon>
        <taxon>Platyhelminthes</taxon>
        <taxon>Cestoda</taxon>
        <taxon>Eucestoda</taxon>
        <taxon>Cyclophyllidea</taxon>
        <taxon>Taeniidae</taxon>
        <taxon>Echinococcus</taxon>
        <taxon>Echinococcus granulosus group</taxon>
    </lineage>
</organism>
<sequence length="363" mass="40941">MWYRYVGGQREKFTNDDTWRQSTRPPVDDTYIIGSSNTSFKNSQLLVQVHVPALIADEMGTNLSKLRPHPKVQVVEMVKVNKSCQVQTTLSECVSSIGEKAVVVVETVSRLVETESTELTSLWSKVEEKKESKSVEFAIPIDTIVPRHRLLLNEEVRESCVEPHNSNNNSYIPIVDVTNAFGDAKEVKQPPPRKRSFNTVLERRFWIPVALARVFSDTRDRRLESIARLSDCKITLSPQVKKNVVGDVGRIATVRAENKRGLDRICDESSRMETSRKLDGKFCLGRAGGGGTGLRDWTAVGQSDRKAGGTKRPNRAKGERRLRVSHASTRLKDRPTCFKDEGAWHAQRRSVTTLWPSPFPNEI</sequence>
<dbReference type="AlphaFoldDB" id="W6U8T9"/>
<evidence type="ECO:0000313" key="3">
    <source>
        <dbReference type="Proteomes" id="UP000019149"/>
    </source>
</evidence>
<dbReference type="EMBL" id="APAU02000076">
    <property type="protein sequence ID" value="EUB57748.1"/>
    <property type="molecule type" value="Genomic_DNA"/>
</dbReference>
<proteinExistence type="predicted"/>
<dbReference type="Proteomes" id="UP000019149">
    <property type="component" value="Unassembled WGS sequence"/>
</dbReference>
<feature type="region of interest" description="Disordered" evidence="1">
    <location>
        <begin position="302"/>
        <end position="322"/>
    </location>
</feature>
<comment type="caution">
    <text evidence="2">The sequence shown here is derived from an EMBL/GenBank/DDBJ whole genome shotgun (WGS) entry which is preliminary data.</text>
</comment>
<dbReference type="GeneID" id="36343123"/>
<protein>
    <submittedName>
        <fullName evidence="2">Uncharacterized protein</fullName>
    </submittedName>
</protein>
<reference evidence="2 3" key="1">
    <citation type="journal article" date="2013" name="Nat. Genet.">
        <title>The genome of the hydatid tapeworm Echinococcus granulosus.</title>
        <authorList>
            <person name="Zheng H."/>
            <person name="Zhang W."/>
            <person name="Zhang L."/>
            <person name="Zhang Z."/>
            <person name="Li J."/>
            <person name="Lu G."/>
            <person name="Zhu Y."/>
            <person name="Wang Y."/>
            <person name="Huang Y."/>
            <person name="Liu J."/>
            <person name="Kang H."/>
            <person name="Chen J."/>
            <person name="Wang L."/>
            <person name="Chen A."/>
            <person name="Yu S."/>
            <person name="Gao Z."/>
            <person name="Jin L."/>
            <person name="Gu W."/>
            <person name="Wang Z."/>
            <person name="Zhao L."/>
            <person name="Shi B."/>
            <person name="Wen H."/>
            <person name="Lin R."/>
            <person name="Jones M.K."/>
            <person name="Brejova B."/>
            <person name="Vinar T."/>
            <person name="Zhao G."/>
            <person name="McManus D.P."/>
            <person name="Chen Z."/>
            <person name="Zhou Y."/>
            <person name="Wang S."/>
        </authorList>
    </citation>
    <scope>NUCLEOTIDE SEQUENCE [LARGE SCALE GENOMIC DNA]</scope>
</reference>
<accession>W6U8T9</accession>
<name>W6U8T9_ECHGR</name>